<reference evidence="1" key="1">
    <citation type="submission" date="2023-04" db="EMBL/GenBank/DDBJ databases">
        <title>Candida boidinii NBRC 1967.</title>
        <authorList>
            <person name="Ichikawa N."/>
            <person name="Sato H."/>
            <person name="Tonouchi N."/>
        </authorList>
    </citation>
    <scope>NUCLEOTIDE SEQUENCE</scope>
    <source>
        <strain evidence="1">NBRC 1967</strain>
    </source>
</reference>
<protein>
    <submittedName>
        <fullName evidence="1">Unnamed protein product</fullName>
    </submittedName>
</protein>
<accession>A0ACB5TSJ8</accession>
<sequence length="905" mass="101624">MKMKFHRIRVKSRAERLEVIAQLKSLQTAQLYSYLYYQIYFLASRDTVQNALTYRKAGNTSSNLASSAVSTMQQLLDSSGTFKDARLYDLSLDTVGEATAAPDPTVVNVTEAVANALYPFTDNTLNTTEVLSRISDTGGFIAGPVPQEENYFMSITVPVYANSSVLITTPNLSGYLTVIMNASTIEAVTNTSYTTDVTLISLYKPVYSNVNDAILGFSYVFDSQYVEDKSNDYNSSQNFVEYDVYALESFEPCYAAFVENKTVGSFTHISDQGGKSVALGYSTVDVLFDTWLVTVEQDSSTFMGPTYKLTKIIVGVVVGISVALCLLTFPLAHYFVRPIIRLQNATEDITRGRGLKNFKPRRKKMGLFFGTRWSMGWNVNDKQQQQDYPDFNEKSPNNNSNNNISNLNRNGDNIMEFQKSSSSSFRSFGILRSTHNINNINNINTSRHSYAQSQDSKVHSLVGSGVGSQLTSSPNPYDSNQENGFTLPEIVPSKSFFVDELSELTEAFNAMTMELDRQYQHLEDRVKARTKELEIAKIQADGARAQAEKANEAKTVFIANISHELRTPLNGILGMTAVALAENNIDRIHDSLELIFRSGELLLHILTQLLTFSKNQLAKTKLEIKNFGILEVASQIKSIFGKNAKDHRVDLNIIVKPKIFRKMVLLGDSNRIIQVVMNLVSNSLKFTPEEGSINVTIKIIGEYDEETSKISNYEKVYIKSFERSRRRNQIENSKNKIQTNKIEEIANNTTDTNNNNSKTDNSNPIKISNDTSRPAINTTTNDNSKKGDSSGSTTFITDTELSSNDQKLRDSLDNDIIFNEKPNDNNNNNNNIHKIDNTDHEKYFNSSDSASTHRLSIDERKYDVDDINEENDDDYDDESGEDNDSMSFRDTDNDTQTIHTLKSIR</sequence>
<comment type="caution">
    <text evidence="1">The sequence shown here is derived from an EMBL/GenBank/DDBJ whole genome shotgun (WGS) entry which is preliminary data.</text>
</comment>
<proteinExistence type="predicted"/>
<name>A0ACB5TSJ8_CANBO</name>
<dbReference type="EMBL" id="BSXV01001739">
    <property type="protein sequence ID" value="GME93786.1"/>
    <property type="molecule type" value="Genomic_DNA"/>
</dbReference>
<evidence type="ECO:0000313" key="1">
    <source>
        <dbReference type="EMBL" id="GME93786.1"/>
    </source>
</evidence>
<keyword evidence="2" id="KW-1185">Reference proteome</keyword>
<evidence type="ECO:0000313" key="2">
    <source>
        <dbReference type="Proteomes" id="UP001165101"/>
    </source>
</evidence>
<gene>
    <name evidence="1" type="ORF">Cboi01_000326900</name>
</gene>
<organism evidence="1 2">
    <name type="scientific">Candida boidinii</name>
    <name type="common">Yeast</name>
    <dbReference type="NCBI Taxonomy" id="5477"/>
    <lineage>
        <taxon>Eukaryota</taxon>
        <taxon>Fungi</taxon>
        <taxon>Dikarya</taxon>
        <taxon>Ascomycota</taxon>
        <taxon>Saccharomycotina</taxon>
        <taxon>Pichiomycetes</taxon>
        <taxon>Pichiales</taxon>
        <taxon>Pichiaceae</taxon>
        <taxon>Ogataea</taxon>
        <taxon>Ogataea/Candida clade</taxon>
    </lineage>
</organism>
<dbReference type="Proteomes" id="UP001165101">
    <property type="component" value="Unassembled WGS sequence"/>
</dbReference>